<dbReference type="RefSeq" id="WP_106600297.1">
    <property type="nucleotide sequence ID" value="NZ_PYGK01000001.1"/>
</dbReference>
<feature type="region of interest" description="Disordered" evidence="1">
    <location>
        <begin position="87"/>
        <end position="110"/>
    </location>
</feature>
<dbReference type="EMBL" id="PYGK01000001">
    <property type="protein sequence ID" value="PSL35740.1"/>
    <property type="molecule type" value="Genomic_DNA"/>
</dbReference>
<proteinExistence type="predicted"/>
<reference evidence="4 5" key="1">
    <citation type="submission" date="2018-03" db="EMBL/GenBank/DDBJ databases">
        <title>Genomic Encyclopedia of Archaeal and Bacterial Type Strains, Phase II (KMG-II): from individual species to whole genera.</title>
        <authorList>
            <person name="Goeker M."/>
        </authorList>
    </citation>
    <scope>NUCLEOTIDE SEQUENCE [LARGE SCALE GENOMIC DNA]</scope>
    <source>
        <strain evidence="4 5">DSM 18107</strain>
    </source>
</reference>
<dbReference type="OrthoDB" id="1097785at2"/>
<accession>A0A2P8GP40</accession>
<feature type="compositionally biased region" description="Basic and acidic residues" evidence="1">
    <location>
        <begin position="101"/>
        <end position="110"/>
    </location>
</feature>
<protein>
    <submittedName>
        <fullName evidence="4">BON domain-containing protein</fullName>
    </submittedName>
</protein>
<comment type="caution">
    <text evidence="4">The sequence shown here is derived from an EMBL/GenBank/DDBJ whole genome shotgun (WGS) entry which is preliminary data.</text>
</comment>
<sequence>MKCKTFLMAGMMFLAVSLFACQPSDSSVQQSVNEKLTATPGVSAEVKEGVVTLSGEVPDEAAKMAAEDAVKGVSGVKAVTNNIMVQAAVPPPPPPAAADTTMKKDSGTVK</sequence>
<gene>
    <name evidence="4" type="ORF">CLV42_101502</name>
</gene>
<feature type="chain" id="PRO_5015159690" evidence="2">
    <location>
        <begin position="21"/>
        <end position="110"/>
    </location>
</feature>
<dbReference type="AlphaFoldDB" id="A0A2P8GP40"/>
<keyword evidence="5" id="KW-1185">Reference proteome</keyword>
<feature type="signal peptide" evidence="2">
    <location>
        <begin position="1"/>
        <end position="20"/>
    </location>
</feature>
<evidence type="ECO:0000256" key="1">
    <source>
        <dbReference type="SAM" id="MobiDB-lite"/>
    </source>
</evidence>
<evidence type="ECO:0000259" key="3">
    <source>
        <dbReference type="PROSITE" id="PS50914"/>
    </source>
</evidence>
<dbReference type="InterPro" id="IPR007055">
    <property type="entry name" value="BON_dom"/>
</dbReference>
<keyword evidence="2" id="KW-0732">Signal</keyword>
<evidence type="ECO:0000256" key="2">
    <source>
        <dbReference type="SAM" id="SignalP"/>
    </source>
</evidence>
<evidence type="ECO:0000313" key="5">
    <source>
        <dbReference type="Proteomes" id="UP000240978"/>
    </source>
</evidence>
<dbReference type="PROSITE" id="PS50914">
    <property type="entry name" value="BON"/>
    <property type="match status" value="1"/>
</dbReference>
<dbReference type="Gene3D" id="3.30.1340.30">
    <property type="match status" value="1"/>
</dbReference>
<dbReference type="PROSITE" id="PS51257">
    <property type="entry name" value="PROKAR_LIPOPROTEIN"/>
    <property type="match status" value="1"/>
</dbReference>
<dbReference type="Proteomes" id="UP000240978">
    <property type="component" value="Unassembled WGS sequence"/>
</dbReference>
<organism evidence="4 5">
    <name type="scientific">Chitinophaga ginsengisoli</name>
    <dbReference type="NCBI Taxonomy" id="363837"/>
    <lineage>
        <taxon>Bacteria</taxon>
        <taxon>Pseudomonadati</taxon>
        <taxon>Bacteroidota</taxon>
        <taxon>Chitinophagia</taxon>
        <taxon>Chitinophagales</taxon>
        <taxon>Chitinophagaceae</taxon>
        <taxon>Chitinophaga</taxon>
    </lineage>
</organism>
<name>A0A2P8GP40_9BACT</name>
<evidence type="ECO:0000313" key="4">
    <source>
        <dbReference type="EMBL" id="PSL35740.1"/>
    </source>
</evidence>
<dbReference type="Pfam" id="PF04972">
    <property type="entry name" value="BON"/>
    <property type="match status" value="1"/>
</dbReference>
<feature type="domain" description="BON" evidence="3">
    <location>
        <begin position="18"/>
        <end position="87"/>
    </location>
</feature>